<keyword evidence="1" id="KW-0812">Transmembrane</keyword>
<dbReference type="EMBL" id="CP009287">
    <property type="protein sequence ID" value="AIQ68515.1"/>
    <property type="molecule type" value="Genomic_DNA"/>
</dbReference>
<dbReference type="HOGENOM" id="CLU_2509526_0_0_9"/>
<dbReference type="RefSeq" id="WP_025704312.1">
    <property type="nucleotide sequence ID" value="NZ_CP009287.1"/>
</dbReference>
<gene>
    <name evidence="2" type="ORF">PGRAT_13470</name>
</gene>
<dbReference type="AlphaFoldDB" id="A0A089M831"/>
<accession>A0A089M831</accession>
<keyword evidence="3" id="KW-1185">Reference proteome</keyword>
<keyword evidence="1" id="KW-0472">Membrane</keyword>
<evidence type="ECO:0000313" key="2">
    <source>
        <dbReference type="EMBL" id="AIQ68515.1"/>
    </source>
</evidence>
<protein>
    <submittedName>
        <fullName evidence="2">Uncharacterized protein</fullName>
    </submittedName>
</protein>
<dbReference type="Proteomes" id="UP000029500">
    <property type="component" value="Chromosome"/>
</dbReference>
<feature type="transmembrane region" description="Helical" evidence="1">
    <location>
        <begin position="56"/>
        <end position="74"/>
    </location>
</feature>
<name>A0A089M831_9BACL</name>
<organism evidence="2 3">
    <name type="scientific">Paenibacillus graminis</name>
    <dbReference type="NCBI Taxonomy" id="189425"/>
    <lineage>
        <taxon>Bacteria</taxon>
        <taxon>Bacillati</taxon>
        <taxon>Bacillota</taxon>
        <taxon>Bacilli</taxon>
        <taxon>Bacillales</taxon>
        <taxon>Paenibacillaceae</taxon>
        <taxon>Paenibacillus</taxon>
    </lineage>
</organism>
<reference evidence="2 3" key="1">
    <citation type="submission" date="2014-08" db="EMBL/GenBank/DDBJ databases">
        <title>Comparative genomics of the Paenibacillus odorifer group.</title>
        <authorList>
            <person name="den Bakker H.C."/>
            <person name="Tsai Y.-C."/>
            <person name="Martin N."/>
            <person name="Korlach J."/>
            <person name="Wiedmann M."/>
        </authorList>
    </citation>
    <scope>NUCLEOTIDE SEQUENCE [LARGE SCALE GENOMIC DNA]</scope>
    <source>
        <strain evidence="2 3">DSM 15220</strain>
    </source>
</reference>
<dbReference type="STRING" id="189425.PGRAT_13470"/>
<dbReference type="OrthoDB" id="2666231at2"/>
<dbReference type="eggNOG" id="ENOG5032D4S">
    <property type="taxonomic scope" value="Bacteria"/>
</dbReference>
<dbReference type="KEGG" id="pgm:PGRAT_13470"/>
<proteinExistence type="predicted"/>
<keyword evidence="1" id="KW-1133">Transmembrane helix</keyword>
<feature type="transmembrane region" description="Helical" evidence="1">
    <location>
        <begin position="12"/>
        <end position="36"/>
    </location>
</feature>
<evidence type="ECO:0000256" key="1">
    <source>
        <dbReference type="SAM" id="Phobius"/>
    </source>
</evidence>
<evidence type="ECO:0000313" key="3">
    <source>
        <dbReference type="Proteomes" id="UP000029500"/>
    </source>
</evidence>
<sequence length="85" mass="9805">MKKKIRKRLLKKYTVIVLLAALSLLYLYLGDWIFGYGLENISYIMNYLLYTASEKLVAALMLLSLIIPDAVYFIRGTQPGREAEK</sequence>